<accession>A0A5R2ASX0</accession>
<comment type="caution">
    <text evidence="1">The sequence shown here is derived from an EMBL/GenBank/DDBJ whole genome shotgun (WGS) entry which is preliminary data.</text>
</comment>
<reference evidence="1 2" key="1">
    <citation type="journal article" date="2019" name="PLoS Negl. Trop. Dis.">
        <title>Revisiting the worldwide diversity of Leptospira species in the environment.</title>
        <authorList>
            <person name="Vincent A.T."/>
            <person name="Schiettekatte O."/>
            <person name="Bourhy P."/>
            <person name="Veyrier F.J."/>
            <person name="Picardeau M."/>
        </authorList>
    </citation>
    <scope>NUCLEOTIDE SEQUENCE [LARGE SCALE GENOMIC DNA]</scope>
    <source>
        <strain evidence="1 2">SSW18</strain>
    </source>
</reference>
<dbReference type="AlphaFoldDB" id="A0A5R2ASX0"/>
<name>A0A5R2ASX0_9LEPT</name>
<evidence type="ECO:0000313" key="2">
    <source>
        <dbReference type="Proteomes" id="UP000297946"/>
    </source>
</evidence>
<gene>
    <name evidence="1" type="ORF">EHO57_13835</name>
</gene>
<dbReference type="Proteomes" id="UP000297946">
    <property type="component" value="Unassembled WGS sequence"/>
</dbReference>
<protein>
    <submittedName>
        <fullName evidence="1">Uncharacterized protein</fullName>
    </submittedName>
</protein>
<organism evidence="1 2">
    <name type="scientific">Leptospira langatensis</name>
    <dbReference type="NCBI Taxonomy" id="2484983"/>
    <lineage>
        <taxon>Bacteria</taxon>
        <taxon>Pseudomonadati</taxon>
        <taxon>Spirochaetota</taxon>
        <taxon>Spirochaetia</taxon>
        <taxon>Leptospirales</taxon>
        <taxon>Leptospiraceae</taxon>
        <taxon>Leptospira</taxon>
    </lineage>
</organism>
<proteinExistence type="predicted"/>
<evidence type="ECO:0000313" key="1">
    <source>
        <dbReference type="EMBL" id="TGJ99837.1"/>
    </source>
</evidence>
<dbReference type="RefSeq" id="WP_135698344.1">
    <property type="nucleotide sequence ID" value="NZ_RQER01000008.1"/>
</dbReference>
<sequence>MNDSVVFQQISQLAKSDISKGIEPAVATQNAKETMTKVIALKDKLSTNYPSVNDQLITQQLSELVLTGIMLGKERDKALAEAEEIATSLLSSTLALTGSEKTPSASGKASKA</sequence>
<dbReference type="EMBL" id="RQER01000008">
    <property type="protein sequence ID" value="TGJ99837.1"/>
    <property type="molecule type" value="Genomic_DNA"/>
</dbReference>